<gene>
    <name evidence="2" type="ORF">BJX66DRAFT_296333</name>
</gene>
<feature type="region of interest" description="Disordered" evidence="1">
    <location>
        <begin position="1"/>
        <end position="217"/>
    </location>
</feature>
<proteinExistence type="predicted"/>
<sequence length="347" mass="36907">MSDHQKWGNSDDNSPPATHPKSKKNDSTPAASDHDGTHTESLASRIQKSASGLARNAFLSSTPSGDAAQLLSDGSKAAPSSSSSSALAAAEQYRETSGPGSSSSRNQTGQAHAATFRSSATTQPGGFELPGLSENEFQSTYGDDFTNVLDDTSKGKGKVKETTNGSSTADHYLGPTPTLLPTDGDAVVSLLTDTSFDPEFPTSADEPPEYVETELQSPQLTPDEIKMIESFRRQLPPELQAQQKSGSSTQLNSLSLVPDIGSFLDTIPTSNAATSHATSLRDEVLTSLPGAADWIAVEEKYHDEVWGYLQPALEAAAKEIETRKESASTEDGPAVRRLKMILKHMQH</sequence>
<evidence type="ECO:0000313" key="2">
    <source>
        <dbReference type="EMBL" id="KAL2798066.1"/>
    </source>
</evidence>
<evidence type="ECO:0000313" key="3">
    <source>
        <dbReference type="Proteomes" id="UP001610563"/>
    </source>
</evidence>
<feature type="compositionally biased region" description="Low complexity" evidence="1">
    <location>
        <begin position="72"/>
        <end position="90"/>
    </location>
</feature>
<comment type="caution">
    <text evidence="2">The sequence shown here is derived from an EMBL/GenBank/DDBJ whole genome shotgun (WGS) entry which is preliminary data.</text>
</comment>
<keyword evidence="3" id="KW-1185">Reference proteome</keyword>
<feature type="compositionally biased region" description="Polar residues" evidence="1">
    <location>
        <begin position="39"/>
        <end position="50"/>
    </location>
</feature>
<feature type="compositionally biased region" description="Basic and acidic residues" evidence="1">
    <location>
        <begin position="151"/>
        <end position="161"/>
    </location>
</feature>
<accession>A0ABR4GGC2</accession>
<dbReference type="EMBL" id="JBFTWV010000015">
    <property type="protein sequence ID" value="KAL2798066.1"/>
    <property type="molecule type" value="Genomic_DNA"/>
</dbReference>
<evidence type="ECO:0000256" key="1">
    <source>
        <dbReference type="SAM" id="MobiDB-lite"/>
    </source>
</evidence>
<name>A0ABR4GGC2_9EURO</name>
<organism evidence="2 3">
    <name type="scientific">Aspergillus keveii</name>
    <dbReference type="NCBI Taxonomy" id="714993"/>
    <lineage>
        <taxon>Eukaryota</taxon>
        <taxon>Fungi</taxon>
        <taxon>Dikarya</taxon>
        <taxon>Ascomycota</taxon>
        <taxon>Pezizomycotina</taxon>
        <taxon>Eurotiomycetes</taxon>
        <taxon>Eurotiomycetidae</taxon>
        <taxon>Eurotiales</taxon>
        <taxon>Aspergillaceae</taxon>
        <taxon>Aspergillus</taxon>
        <taxon>Aspergillus subgen. Nidulantes</taxon>
    </lineage>
</organism>
<dbReference type="Proteomes" id="UP001610563">
    <property type="component" value="Unassembled WGS sequence"/>
</dbReference>
<feature type="compositionally biased region" description="Polar residues" evidence="1">
    <location>
        <begin position="7"/>
        <end position="16"/>
    </location>
</feature>
<reference evidence="2 3" key="1">
    <citation type="submission" date="2024-07" db="EMBL/GenBank/DDBJ databases">
        <title>Section-level genome sequencing and comparative genomics of Aspergillus sections Usti and Cavernicolus.</title>
        <authorList>
            <consortium name="Lawrence Berkeley National Laboratory"/>
            <person name="Nybo J.L."/>
            <person name="Vesth T.C."/>
            <person name="Theobald S."/>
            <person name="Frisvad J.C."/>
            <person name="Larsen T.O."/>
            <person name="Kjaerboelling I."/>
            <person name="Rothschild-Mancinelli K."/>
            <person name="Lyhne E.K."/>
            <person name="Kogle M.E."/>
            <person name="Barry K."/>
            <person name="Clum A."/>
            <person name="Na H."/>
            <person name="Ledsgaard L."/>
            <person name="Lin J."/>
            <person name="Lipzen A."/>
            <person name="Kuo A."/>
            <person name="Riley R."/>
            <person name="Mondo S."/>
            <person name="Labutti K."/>
            <person name="Haridas S."/>
            <person name="Pangalinan J."/>
            <person name="Salamov A.A."/>
            <person name="Simmons B.A."/>
            <person name="Magnuson J.K."/>
            <person name="Chen J."/>
            <person name="Drula E."/>
            <person name="Henrissat B."/>
            <person name="Wiebenga A."/>
            <person name="Lubbers R.J."/>
            <person name="Gomes A.C."/>
            <person name="Makela M.R."/>
            <person name="Stajich J."/>
            <person name="Grigoriev I.V."/>
            <person name="Mortensen U.H."/>
            <person name="De Vries R.P."/>
            <person name="Baker S.E."/>
            <person name="Andersen M.R."/>
        </authorList>
    </citation>
    <scope>NUCLEOTIDE SEQUENCE [LARGE SCALE GENOMIC DNA]</scope>
    <source>
        <strain evidence="2 3">CBS 209.92</strain>
    </source>
</reference>
<feature type="compositionally biased region" description="Polar residues" evidence="1">
    <location>
        <begin position="98"/>
        <end position="124"/>
    </location>
</feature>
<protein>
    <submittedName>
        <fullName evidence="2">Uncharacterized protein</fullName>
    </submittedName>
</protein>